<gene>
    <name evidence="2" type="ORF">K0M31_009388</name>
</gene>
<feature type="region of interest" description="Disordered" evidence="1">
    <location>
        <begin position="50"/>
        <end position="75"/>
    </location>
</feature>
<keyword evidence="3" id="KW-1185">Reference proteome</keyword>
<comment type="caution">
    <text evidence="2">The sequence shown here is derived from an EMBL/GenBank/DDBJ whole genome shotgun (WGS) entry which is preliminary data.</text>
</comment>
<dbReference type="AlphaFoldDB" id="A0AA40KJ39"/>
<sequence length="194" mass="23053">MSRQLRGERDHVSRCDLRERDLRDFRDLHEIRDPRDFRDFRDVRDIRDERDDPERSRDDYLDYDHHHPTAASTSAFTNNPVRRSLERKGPLETKVKAFDTTVAWKVISSGYHYCRSRLEGAYEYEAWSVGRGTPVCVSRSRFLVPFRKKGIESVGPAEMQARIEQFFHGRSNPRTTNFSIRLESESIFHFFHEV</sequence>
<evidence type="ECO:0000256" key="1">
    <source>
        <dbReference type="SAM" id="MobiDB-lite"/>
    </source>
</evidence>
<organism evidence="2 3">
    <name type="scientific">Melipona bicolor</name>
    <dbReference type="NCBI Taxonomy" id="60889"/>
    <lineage>
        <taxon>Eukaryota</taxon>
        <taxon>Metazoa</taxon>
        <taxon>Ecdysozoa</taxon>
        <taxon>Arthropoda</taxon>
        <taxon>Hexapoda</taxon>
        <taxon>Insecta</taxon>
        <taxon>Pterygota</taxon>
        <taxon>Neoptera</taxon>
        <taxon>Endopterygota</taxon>
        <taxon>Hymenoptera</taxon>
        <taxon>Apocrita</taxon>
        <taxon>Aculeata</taxon>
        <taxon>Apoidea</taxon>
        <taxon>Anthophila</taxon>
        <taxon>Apidae</taxon>
        <taxon>Melipona</taxon>
    </lineage>
</organism>
<feature type="compositionally biased region" description="Basic and acidic residues" evidence="1">
    <location>
        <begin position="50"/>
        <end position="67"/>
    </location>
</feature>
<dbReference type="EMBL" id="JAHYIQ010000023">
    <property type="protein sequence ID" value="KAK1122162.1"/>
    <property type="molecule type" value="Genomic_DNA"/>
</dbReference>
<proteinExistence type="predicted"/>
<name>A0AA40KJ39_9HYME</name>
<evidence type="ECO:0000313" key="3">
    <source>
        <dbReference type="Proteomes" id="UP001177670"/>
    </source>
</evidence>
<protein>
    <submittedName>
        <fullName evidence="2">Uncharacterized protein</fullName>
    </submittedName>
</protein>
<dbReference type="Proteomes" id="UP001177670">
    <property type="component" value="Unassembled WGS sequence"/>
</dbReference>
<accession>A0AA40KJ39</accession>
<reference evidence="2" key="1">
    <citation type="submission" date="2021-10" db="EMBL/GenBank/DDBJ databases">
        <title>Melipona bicolor Genome sequencing and assembly.</title>
        <authorList>
            <person name="Araujo N.S."/>
            <person name="Arias M.C."/>
        </authorList>
    </citation>
    <scope>NUCLEOTIDE SEQUENCE</scope>
    <source>
        <strain evidence="2">USP_2M_L1-L4_2017</strain>
        <tissue evidence="2">Whole body</tissue>
    </source>
</reference>
<evidence type="ECO:0000313" key="2">
    <source>
        <dbReference type="EMBL" id="KAK1122162.1"/>
    </source>
</evidence>